<name>A0A8J3N6S4_9CHLR</name>
<dbReference type="InterPro" id="IPR012349">
    <property type="entry name" value="Split_barrel_FMN-bd"/>
</dbReference>
<protein>
    <recommendedName>
        <fullName evidence="3">Nitroreductase family deazaflavin-dependent oxidoreductase</fullName>
    </recommendedName>
</protein>
<sequence>MASISPSRPTGLLKLGFVLPKYLYRWHLGWLLGHRCLMMTHIGRKSGRERQTVLEVVRYDPSTQECIVMSGYGAQSDWYRNIQVRPAVEVQVGRQHYKPQQRMLTAEETLVLLQEYQHHHPWLFREFMHVLGYTSYDGTSDGLCALSHALRGVALRPSL</sequence>
<keyword evidence="2" id="KW-1185">Reference proteome</keyword>
<dbReference type="GO" id="GO:0016491">
    <property type="term" value="F:oxidoreductase activity"/>
    <property type="evidence" value="ECO:0007669"/>
    <property type="project" value="InterPro"/>
</dbReference>
<dbReference type="AlphaFoldDB" id="A0A8J3N6S4"/>
<dbReference type="NCBIfam" id="TIGR00026">
    <property type="entry name" value="hi_GC_TIGR00026"/>
    <property type="match status" value="1"/>
</dbReference>
<dbReference type="InterPro" id="IPR004378">
    <property type="entry name" value="F420H2_quin_Rdtase"/>
</dbReference>
<evidence type="ECO:0000313" key="1">
    <source>
        <dbReference type="EMBL" id="GHO97883.1"/>
    </source>
</evidence>
<dbReference type="Gene3D" id="2.30.110.10">
    <property type="entry name" value="Electron Transport, Fmn-binding Protein, Chain A"/>
    <property type="match status" value="1"/>
</dbReference>
<dbReference type="RefSeq" id="WP_220208656.1">
    <property type="nucleotide sequence ID" value="NZ_BNJK01000002.1"/>
</dbReference>
<reference evidence="1" key="1">
    <citation type="submission" date="2020-10" db="EMBL/GenBank/DDBJ databases">
        <title>Taxonomic study of unclassified bacteria belonging to the class Ktedonobacteria.</title>
        <authorList>
            <person name="Yabe S."/>
            <person name="Wang C.M."/>
            <person name="Zheng Y."/>
            <person name="Sakai Y."/>
            <person name="Cavaletti L."/>
            <person name="Monciardini P."/>
            <person name="Donadio S."/>
        </authorList>
    </citation>
    <scope>NUCLEOTIDE SEQUENCE</scope>
    <source>
        <strain evidence="1">ID150040</strain>
    </source>
</reference>
<organism evidence="1 2">
    <name type="scientific">Reticulibacter mediterranei</name>
    <dbReference type="NCBI Taxonomy" id="2778369"/>
    <lineage>
        <taxon>Bacteria</taxon>
        <taxon>Bacillati</taxon>
        <taxon>Chloroflexota</taxon>
        <taxon>Ktedonobacteria</taxon>
        <taxon>Ktedonobacterales</taxon>
        <taxon>Reticulibacteraceae</taxon>
        <taxon>Reticulibacter</taxon>
    </lineage>
</organism>
<evidence type="ECO:0008006" key="3">
    <source>
        <dbReference type="Google" id="ProtNLM"/>
    </source>
</evidence>
<gene>
    <name evidence="1" type="ORF">KSF_079310</name>
</gene>
<dbReference type="Pfam" id="PF04075">
    <property type="entry name" value="F420H2_quin_red"/>
    <property type="match status" value="1"/>
</dbReference>
<accession>A0A8J3N6S4</accession>
<evidence type="ECO:0000313" key="2">
    <source>
        <dbReference type="Proteomes" id="UP000597444"/>
    </source>
</evidence>
<dbReference type="EMBL" id="BNJK01000002">
    <property type="protein sequence ID" value="GHO97883.1"/>
    <property type="molecule type" value="Genomic_DNA"/>
</dbReference>
<dbReference type="Proteomes" id="UP000597444">
    <property type="component" value="Unassembled WGS sequence"/>
</dbReference>
<comment type="caution">
    <text evidence="1">The sequence shown here is derived from an EMBL/GenBank/DDBJ whole genome shotgun (WGS) entry which is preliminary data.</text>
</comment>
<proteinExistence type="predicted"/>